<dbReference type="AlphaFoldDB" id="A0A7J0EX32"/>
<feature type="region of interest" description="Disordered" evidence="1">
    <location>
        <begin position="49"/>
        <end position="156"/>
    </location>
</feature>
<feature type="compositionally biased region" description="Basic and acidic residues" evidence="1">
    <location>
        <begin position="190"/>
        <end position="201"/>
    </location>
</feature>
<evidence type="ECO:0000313" key="2">
    <source>
        <dbReference type="EMBL" id="GFY90958.1"/>
    </source>
</evidence>
<protein>
    <submittedName>
        <fullName evidence="2">Uncharacterized protein</fullName>
    </submittedName>
</protein>
<proteinExistence type="predicted"/>
<comment type="caution">
    <text evidence="2">The sequence shown here is derived from an EMBL/GenBank/DDBJ whole genome shotgun (WGS) entry which is preliminary data.</text>
</comment>
<name>A0A7J0EX32_9ERIC</name>
<gene>
    <name evidence="2" type="ORF">Acr_07g0011540</name>
</gene>
<evidence type="ECO:0000313" key="3">
    <source>
        <dbReference type="Proteomes" id="UP000585474"/>
    </source>
</evidence>
<feature type="compositionally biased region" description="Basic and acidic residues" evidence="1">
    <location>
        <begin position="68"/>
        <end position="93"/>
    </location>
</feature>
<keyword evidence="3" id="KW-1185">Reference proteome</keyword>
<reference evidence="2 3" key="1">
    <citation type="submission" date="2019-07" db="EMBL/GenBank/DDBJ databases">
        <title>De Novo Assembly of kiwifruit Actinidia rufa.</title>
        <authorList>
            <person name="Sugita-Konishi S."/>
            <person name="Sato K."/>
            <person name="Mori E."/>
            <person name="Abe Y."/>
            <person name="Kisaki G."/>
            <person name="Hamano K."/>
            <person name="Suezawa K."/>
            <person name="Otani M."/>
            <person name="Fukuda T."/>
            <person name="Manabe T."/>
            <person name="Gomi K."/>
            <person name="Tabuchi M."/>
            <person name="Akimitsu K."/>
            <person name="Kataoka I."/>
        </authorList>
    </citation>
    <scope>NUCLEOTIDE SEQUENCE [LARGE SCALE GENOMIC DNA]</scope>
    <source>
        <strain evidence="3">cv. Fuchu</strain>
    </source>
</reference>
<feature type="region of interest" description="Disordered" evidence="1">
    <location>
        <begin position="178"/>
        <end position="213"/>
    </location>
</feature>
<evidence type="ECO:0000256" key="1">
    <source>
        <dbReference type="SAM" id="MobiDB-lite"/>
    </source>
</evidence>
<sequence>MSWSGVDDDIKHDETSAHGLWTKLEEMYWEKTSQNKALMRRLVLKLQRGTTVAEQMSEFQRRGHMKRSKEEAKEEVSRRKSQRSRKEVKKEIPADDGGGQNPETGGLYRLEESVQTGGAAVRHRSSGISKKNGQGKQPLHRGMQSKRRNTRRMYLKDPKWYRSARRCFEKCVEVWPDKSDATSAGCPWKSSEERDRVDVQRQARRRRNESLSL</sequence>
<dbReference type="Proteomes" id="UP000585474">
    <property type="component" value="Unassembled WGS sequence"/>
</dbReference>
<feature type="compositionally biased region" description="Polar residues" evidence="1">
    <location>
        <begin position="126"/>
        <end position="135"/>
    </location>
</feature>
<accession>A0A7J0EX32</accession>
<feature type="compositionally biased region" description="Polar residues" evidence="1">
    <location>
        <begin position="49"/>
        <end position="58"/>
    </location>
</feature>
<organism evidence="2 3">
    <name type="scientific">Actinidia rufa</name>
    <dbReference type="NCBI Taxonomy" id="165716"/>
    <lineage>
        <taxon>Eukaryota</taxon>
        <taxon>Viridiplantae</taxon>
        <taxon>Streptophyta</taxon>
        <taxon>Embryophyta</taxon>
        <taxon>Tracheophyta</taxon>
        <taxon>Spermatophyta</taxon>
        <taxon>Magnoliopsida</taxon>
        <taxon>eudicotyledons</taxon>
        <taxon>Gunneridae</taxon>
        <taxon>Pentapetalae</taxon>
        <taxon>asterids</taxon>
        <taxon>Ericales</taxon>
        <taxon>Actinidiaceae</taxon>
        <taxon>Actinidia</taxon>
    </lineage>
</organism>
<dbReference type="EMBL" id="BJWL01000007">
    <property type="protein sequence ID" value="GFY90958.1"/>
    <property type="molecule type" value="Genomic_DNA"/>
</dbReference>
<feature type="compositionally biased region" description="Basic residues" evidence="1">
    <location>
        <begin position="143"/>
        <end position="153"/>
    </location>
</feature>